<evidence type="ECO:0000313" key="5">
    <source>
        <dbReference type="Proteomes" id="UP000828924"/>
    </source>
</evidence>
<dbReference type="InterPro" id="IPR036637">
    <property type="entry name" value="Phosphohistidine_dom_sf"/>
</dbReference>
<gene>
    <name evidence="4" type="ORF">J4032_18725</name>
</gene>
<dbReference type="InterPro" id="IPR051549">
    <property type="entry name" value="PEP_Utilizing_Enz"/>
</dbReference>
<dbReference type="Proteomes" id="UP000828924">
    <property type="component" value="Chromosome"/>
</dbReference>
<dbReference type="InterPro" id="IPR013815">
    <property type="entry name" value="ATP_grasp_subdomain_1"/>
</dbReference>
<dbReference type="Gene3D" id="3.30.470.20">
    <property type="entry name" value="ATP-grasp fold, B domain"/>
    <property type="match status" value="2"/>
</dbReference>
<sequence length="806" mass="86305">MDVLELTAIDRGQRDLVGGKAAGLAALIRLGERVPDGFCVTTEAHHRGEVPRAEVLAAYDRLGGGPVAVRSSATAEDLPDASFAGQQDTYLAVTGAEELLEAIRACWDSLHAERAFAYREAAGIAHDTARMAVVVQRMVDAEVAGVLFTANPLTGSRSEAVVDAAPGLGTAVVDGTTAADHYVLDGRDPEERGCLTPARLKELREVGERLRHQLGAEQDVEWAYDRDGTLWLLQSRPITTLFPAPPQSKKPGPRLYVEFGHVQGMLQPATPMGMSSLKSMLAGMFASFGLTVEVVDIGGRLYGDLTHAMRDPSTRQRLVKLMAVDFGPRAQAVVEHLLDDPRFAPERGARRRSAAALAMGPKAVAGILGALARPATARARVFGELERLRQQPVADPSTAAELLDLVEEAAQPSVGLDAIVWPVVSGLLVSAALPPLLKGIATDDEVRTVLGGMPYNVTIEMDLALWQVAQGATAHREVLLHTPADELAAAHRAGELPDISLTAFLDTYGNRSAAEVDVGVPRWSEDPTPVFAMLANYLRVADPEQAPDRRFERAAARAEAMLAELTQRARRKRAVRGRLAGFFLRRARELSGLREAGKFAGLYALRDRRRRLLLIGAELQANGLLERADDVMFLTLPELRTVVERGVDLRQAVAGRRVEYARELRRRRVPVALLCDGTDVETLLPARASDGHTLTGMGAASGRVSGRARVVRDPASASIEPGEILVAPTTDPGWTPLFLTAGGLVTETGAVMAHGPTVAREYGIPAVICVPDATERIRTGQMVTVDGAAGTVTIEEPATADVAVTP</sequence>
<keyword evidence="5" id="KW-1185">Reference proteome</keyword>
<dbReference type="InterPro" id="IPR002192">
    <property type="entry name" value="PPDK_AMP/ATP-bd"/>
</dbReference>
<feature type="domain" description="PEP-utilising enzyme mobile" evidence="2">
    <location>
        <begin position="719"/>
        <end position="790"/>
    </location>
</feature>
<evidence type="ECO:0000259" key="3">
    <source>
        <dbReference type="Pfam" id="PF01326"/>
    </source>
</evidence>
<dbReference type="Pfam" id="PF00391">
    <property type="entry name" value="PEP-utilizers"/>
    <property type="match status" value="1"/>
</dbReference>
<proteinExistence type="predicted"/>
<accession>A0ABY3WTZ1</accession>
<name>A0ABY3WTZ1_9ACTN</name>
<keyword evidence="1" id="KW-0175">Coiled coil</keyword>
<dbReference type="PANTHER" id="PTHR43615:SF1">
    <property type="entry name" value="PPDK_N DOMAIN-CONTAINING PROTEIN"/>
    <property type="match status" value="1"/>
</dbReference>
<dbReference type="Gene3D" id="3.50.30.10">
    <property type="entry name" value="Phosphohistidine domain"/>
    <property type="match status" value="1"/>
</dbReference>
<feature type="coiled-coil region" evidence="1">
    <location>
        <begin position="548"/>
        <end position="575"/>
    </location>
</feature>
<dbReference type="InterPro" id="IPR008279">
    <property type="entry name" value="PEP-util_enz_mobile_dom"/>
</dbReference>
<dbReference type="SUPFAM" id="SSF56059">
    <property type="entry name" value="Glutathione synthetase ATP-binding domain-like"/>
    <property type="match status" value="1"/>
</dbReference>
<evidence type="ECO:0000259" key="2">
    <source>
        <dbReference type="Pfam" id="PF00391"/>
    </source>
</evidence>
<evidence type="ECO:0000256" key="1">
    <source>
        <dbReference type="SAM" id="Coils"/>
    </source>
</evidence>
<reference evidence="4 5" key="1">
    <citation type="submission" date="2021-03" db="EMBL/GenBank/DDBJ databases">
        <title>Complete genome of Streptomyces formicae strain 1H-GS9 (DSM 100524).</title>
        <authorList>
            <person name="Atanasov K.E."/>
            <person name="Altabella T."/>
            <person name="Ferrer A."/>
        </authorList>
    </citation>
    <scope>NUCLEOTIDE SEQUENCE [LARGE SCALE GENOMIC DNA]</scope>
    <source>
        <strain evidence="4 5">1H-GS9</strain>
    </source>
</reference>
<dbReference type="PANTHER" id="PTHR43615">
    <property type="entry name" value="PHOSPHOENOLPYRUVATE SYNTHASE-RELATED"/>
    <property type="match status" value="1"/>
</dbReference>
<dbReference type="SUPFAM" id="SSF52009">
    <property type="entry name" value="Phosphohistidine domain"/>
    <property type="match status" value="1"/>
</dbReference>
<dbReference type="RefSeq" id="WP_242331984.1">
    <property type="nucleotide sequence ID" value="NZ_CP071872.1"/>
</dbReference>
<dbReference type="EMBL" id="CP071872">
    <property type="protein sequence ID" value="UNM13253.1"/>
    <property type="molecule type" value="Genomic_DNA"/>
</dbReference>
<dbReference type="Gene3D" id="3.30.1490.20">
    <property type="entry name" value="ATP-grasp fold, A domain"/>
    <property type="match status" value="2"/>
</dbReference>
<dbReference type="Pfam" id="PF01326">
    <property type="entry name" value="PPDK_N"/>
    <property type="match status" value="2"/>
</dbReference>
<feature type="domain" description="Pyruvate phosphate dikinase AMP/ATP-binding" evidence="3">
    <location>
        <begin position="191"/>
        <end position="241"/>
    </location>
</feature>
<protein>
    <recommendedName>
        <fullName evidence="6">Pyruvate, water dikinase</fullName>
    </recommendedName>
</protein>
<organism evidence="4 5">
    <name type="scientific">Streptomyces formicae</name>
    <dbReference type="NCBI Taxonomy" id="1616117"/>
    <lineage>
        <taxon>Bacteria</taxon>
        <taxon>Bacillati</taxon>
        <taxon>Actinomycetota</taxon>
        <taxon>Actinomycetes</taxon>
        <taxon>Kitasatosporales</taxon>
        <taxon>Streptomycetaceae</taxon>
        <taxon>Streptomyces</taxon>
    </lineage>
</organism>
<feature type="domain" description="Pyruvate phosphate dikinase AMP/ATP-binding" evidence="3">
    <location>
        <begin position="53"/>
        <end position="188"/>
    </location>
</feature>
<evidence type="ECO:0000313" key="4">
    <source>
        <dbReference type="EMBL" id="UNM13253.1"/>
    </source>
</evidence>
<evidence type="ECO:0008006" key="6">
    <source>
        <dbReference type="Google" id="ProtNLM"/>
    </source>
</evidence>